<proteinExistence type="predicted"/>
<evidence type="ECO:0000313" key="1">
    <source>
        <dbReference type="EMBL" id="KAH3662396.1"/>
    </source>
</evidence>
<dbReference type="Proteomes" id="UP000769157">
    <property type="component" value="Unassembled WGS sequence"/>
</dbReference>
<reference evidence="1" key="2">
    <citation type="submission" date="2021-01" db="EMBL/GenBank/DDBJ databases">
        <authorList>
            <person name="Schikora-Tamarit M.A."/>
        </authorList>
    </citation>
    <scope>NUCLEOTIDE SEQUENCE</scope>
    <source>
        <strain evidence="1">CBS6075</strain>
    </source>
</reference>
<protein>
    <recommendedName>
        <fullName evidence="3">ATPase expression protein 1</fullName>
    </recommendedName>
</protein>
<accession>A0A9P8P007</accession>
<comment type="caution">
    <text evidence="1">The sequence shown here is derived from an EMBL/GenBank/DDBJ whole genome shotgun (WGS) entry which is preliminary data.</text>
</comment>
<dbReference type="AlphaFoldDB" id="A0A9P8P007"/>
<dbReference type="EMBL" id="JAEUBE010000378">
    <property type="protein sequence ID" value="KAH3662396.1"/>
    <property type="molecule type" value="Genomic_DNA"/>
</dbReference>
<dbReference type="GeneID" id="70237612"/>
<organism evidence="1 2">
    <name type="scientific">Ogataea philodendri</name>
    <dbReference type="NCBI Taxonomy" id="1378263"/>
    <lineage>
        <taxon>Eukaryota</taxon>
        <taxon>Fungi</taxon>
        <taxon>Dikarya</taxon>
        <taxon>Ascomycota</taxon>
        <taxon>Saccharomycotina</taxon>
        <taxon>Pichiomycetes</taxon>
        <taxon>Pichiales</taxon>
        <taxon>Pichiaceae</taxon>
        <taxon>Ogataea</taxon>
    </lineage>
</organism>
<dbReference type="RefSeq" id="XP_046059485.1">
    <property type="nucleotide sequence ID" value="XM_046206852.1"/>
</dbReference>
<name>A0A9P8P007_9ASCO</name>
<reference evidence="1" key="1">
    <citation type="journal article" date="2021" name="Open Biol.">
        <title>Shared evolutionary footprints suggest mitochondrial oxidative damage underlies multiple complex I losses in fungi.</title>
        <authorList>
            <person name="Schikora-Tamarit M.A."/>
            <person name="Marcet-Houben M."/>
            <person name="Nosek J."/>
            <person name="Gabaldon T."/>
        </authorList>
    </citation>
    <scope>NUCLEOTIDE SEQUENCE</scope>
    <source>
        <strain evidence="1">CBS6075</strain>
    </source>
</reference>
<dbReference type="OrthoDB" id="3991465at2759"/>
<evidence type="ECO:0000313" key="2">
    <source>
        <dbReference type="Proteomes" id="UP000769157"/>
    </source>
</evidence>
<keyword evidence="2" id="KW-1185">Reference proteome</keyword>
<gene>
    <name evidence="1" type="ORF">OGAPHI_005648</name>
</gene>
<evidence type="ECO:0008006" key="3">
    <source>
        <dbReference type="Google" id="ProtNLM"/>
    </source>
</evidence>
<sequence length="465" mass="52857">MRHQTQTVFWLQRRLASDARSDSMLKLVSYLKSPSTVPSIPNKIALPSSIEERENYRNPFVWFRLNDTLNVALDSKKHRSSYYDLVTVKDKVSRSPKFTNLGVLQMVASKTGRIAGKALDTVPSTALHQQTQLPSEIRDKVVEMSSRVDVPEILEFLTSTLDRYTHATLVCGLLTLSEQISPEFEQKVVSVCCQSLEFYDNAELTNIFNALMNLNKHSYIQQVIDQLNQSNPTQSFTSECPLQLQSQLLEFAIFHNDFRLAAQLLVSLLERDLVPSSAVVESYISLINNTANAIQADFESRKLVFMAFMKPLGSAFKFQHEPISAVSVESIFSWFNEQELFWGLEYFHRVRAKAEEINNIAVTHFSRLNADGSSMQNAVSLTSLIGHLKHYNFAPFDDSFKKAVLTLYCQYQSPVAAQMWLQQLETPLTSEEKRFLVDEISKTRPDSSIADKQHIDLFIDSINGS</sequence>